<organism evidence="1 2">
    <name type="scientific">Planoprotostelium fungivorum</name>
    <dbReference type="NCBI Taxonomy" id="1890364"/>
    <lineage>
        <taxon>Eukaryota</taxon>
        <taxon>Amoebozoa</taxon>
        <taxon>Evosea</taxon>
        <taxon>Variosea</taxon>
        <taxon>Cavosteliida</taxon>
        <taxon>Cavosteliaceae</taxon>
        <taxon>Planoprotostelium</taxon>
    </lineage>
</organism>
<accession>A0A2P6MPC9</accession>
<evidence type="ECO:0000313" key="1">
    <source>
        <dbReference type="EMBL" id="PRP73569.1"/>
    </source>
</evidence>
<gene>
    <name evidence="1" type="ORF">PROFUN_02578</name>
</gene>
<dbReference type="AlphaFoldDB" id="A0A2P6MPC9"/>
<dbReference type="Proteomes" id="UP000241769">
    <property type="component" value="Unassembled WGS sequence"/>
</dbReference>
<protein>
    <submittedName>
        <fullName evidence="1">Uncharacterized protein</fullName>
    </submittedName>
</protein>
<dbReference type="EMBL" id="MDYQ01000599">
    <property type="protein sequence ID" value="PRP73569.1"/>
    <property type="molecule type" value="Genomic_DNA"/>
</dbReference>
<reference evidence="1 2" key="1">
    <citation type="journal article" date="2018" name="Genome Biol. Evol.">
        <title>Multiple Roots of Fruiting Body Formation in Amoebozoa.</title>
        <authorList>
            <person name="Hillmann F."/>
            <person name="Forbes G."/>
            <person name="Novohradska S."/>
            <person name="Ferling I."/>
            <person name="Riege K."/>
            <person name="Groth M."/>
            <person name="Westermann M."/>
            <person name="Marz M."/>
            <person name="Spaller T."/>
            <person name="Winckler T."/>
            <person name="Schaap P."/>
            <person name="Glockner G."/>
        </authorList>
    </citation>
    <scope>NUCLEOTIDE SEQUENCE [LARGE SCALE GENOMIC DNA]</scope>
    <source>
        <strain evidence="1 2">Jena</strain>
    </source>
</reference>
<comment type="caution">
    <text evidence="1">The sequence shown here is derived from an EMBL/GenBank/DDBJ whole genome shotgun (WGS) entry which is preliminary data.</text>
</comment>
<keyword evidence="2" id="KW-1185">Reference proteome</keyword>
<evidence type="ECO:0000313" key="2">
    <source>
        <dbReference type="Proteomes" id="UP000241769"/>
    </source>
</evidence>
<name>A0A2P6MPC9_9EUKA</name>
<proteinExistence type="predicted"/>
<sequence length="170" mass="19334">MNSVPSLKDSMDLSDSDEELMTSITNEAIPEAMSLDVLENELESLENEQDERRKELESYLYHLSGAGEETPIVNYPGNFSDLLEKIDAPIFWATEIMLEESTDPTMDPPSWMTGDPKMMEALRQMKKLDQQLAKKTIAAKKMKKGDNKEETYKSVLDSLEKVRLQLPRAS</sequence>
<dbReference type="InParanoid" id="A0A2P6MPC9"/>